<dbReference type="Proteomes" id="UP000050791">
    <property type="component" value="Unassembled WGS sequence"/>
</dbReference>
<name>A0AA85C3A1_9TREM</name>
<sequence length="87" mass="9588">SFGLDHENLPVPPDCPTWFFQLAVDCCTLDHLLHPHILGIIDSIEKNICNLSCHEAVHSQFPVRAQSSTTNGSHDIKSQETVLASPL</sequence>
<dbReference type="AlphaFoldDB" id="A0AA85C3A1"/>
<evidence type="ECO:0000313" key="3">
    <source>
        <dbReference type="WBParaSite" id="SMTH1_9870.1"/>
    </source>
</evidence>
<organism evidence="2 3">
    <name type="scientific">Schistosoma mattheei</name>
    <dbReference type="NCBI Taxonomy" id="31246"/>
    <lineage>
        <taxon>Eukaryota</taxon>
        <taxon>Metazoa</taxon>
        <taxon>Spiralia</taxon>
        <taxon>Lophotrochozoa</taxon>
        <taxon>Platyhelminthes</taxon>
        <taxon>Trematoda</taxon>
        <taxon>Digenea</taxon>
        <taxon>Strigeidida</taxon>
        <taxon>Schistosomatoidea</taxon>
        <taxon>Schistosomatidae</taxon>
        <taxon>Schistosoma</taxon>
    </lineage>
</organism>
<accession>A0AA85C3A1</accession>
<proteinExistence type="predicted"/>
<protein>
    <submittedName>
        <fullName evidence="3">Uncharacterized protein</fullName>
    </submittedName>
</protein>
<evidence type="ECO:0000313" key="2">
    <source>
        <dbReference type="Proteomes" id="UP000050791"/>
    </source>
</evidence>
<dbReference type="WBParaSite" id="SMTH1_9870.1">
    <property type="protein sequence ID" value="SMTH1_9870.1"/>
    <property type="gene ID" value="SMTH1_9870"/>
</dbReference>
<feature type="region of interest" description="Disordered" evidence="1">
    <location>
        <begin position="65"/>
        <end position="87"/>
    </location>
</feature>
<evidence type="ECO:0000256" key="1">
    <source>
        <dbReference type="SAM" id="MobiDB-lite"/>
    </source>
</evidence>
<reference evidence="3" key="1">
    <citation type="submission" date="2023-11" db="UniProtKB">
        <authorList>
            <consortium name="WormBaseParasite"/>
        </authorList>
    </citation>
    <scope>IDENTIFICATION</scope>
</reference>